<dbReference type="InterPro" id="IPR011527">
    <property type="entry name" value="ABC1_TM_dom"/>
</dbReference>
<evidence type="ECO:0000256" key="2">
    <source>
        <dbReference type="ARBA" id="ARBA00022692"/>
    </source>
</evidence>
<comment type="caution">
    <text evidence="10">The sequence shown here is derived from an EMBL/GenBank/DDBJ whole genome shotgun (WGS) entry which is preliminary data.</text>
</comment>
<dbReference type="PROSITE" id="PS50929">
    <property type="entry name" value="ABC_TM1F"/>
    <property type="match status" value="1"/>
</dbReference>
<dbReference type="InterPro" id="IPR036640">
    <property type="entry name" value="ABC1_TM_sf"/>
</dbReference>
<keyword evidence="2 7" id="KW-0812">Transmembrane</keyword>
<dbReference type="InterPro" id="IPR003593">
    <property type="entry name" value="AAA+_ATPase"/>
</dbReference>
<feature type="domain" description="ABC transmembrane type-1" evidence="9">
    <location>
        <begin position="41"/>
        <end position="329"/>
    </location>
</feature>
<evidence type="ECO:0000259" key="9">
    <source>
        <dbReference type="PROSITE" id="PS50929"/>
    </source>
</evidence>
<dbReference type="PANTHER" id="PTHR43394:SF1">
    <property type="entry name" value="ATP-BINDING CASSETTE SUB-FAMILY B MEMBER 10, MITOCHONDRIAL"/>
    <property type="match status" value="1"/>
</dbReference>
<dbReference type="Gene3D" id="1.20.1560.10">
    <property type="entry name" value="ABC transporter type 1, transmembrane domain"/>
    <property type="match status" value="1"/>
</dbReference>
<dbReference type="GO" id="GO:0005524">
    <property type="term" value="F:ATP binding"/>
    <property type="evidence" value="ECO:0007669"/>
    <property type="project" value="UniProtKB-KW"/>
</dbReference>
<keyword evidence="11" id="KW-1185">Reference proteome</keyword>
<reference evidence="10 11" key="1">
    <citation type="submission" date="2024-06" db="EMBL/GenBank/DDBJ databases">
        <title>Genomic Encyclopedia of Type Strains, Phase IV (KMG-IV): sequencing the most valuable type-strain genomes for metagenomic binning, comparative biology and taxonomic classification.</title>
        <authorList>
            <person name="Goeker M."/>
        </authorList>
    </citation>
    <scope>NUCLEOTIDE SEQUENCE [LARGE SCALE GENOMIC DNA]</scope>
    <source>
        <strain evidence="10 11">DSM 17809</strain>
    </source>
</reference>
<dbReference type="Proteomes" id="UP001549110">
    <property type="component" value="Unassembled WGS sequence"/>
</dbReference>
<dbReference type="Pfam" id="PF00005">
    <property type="entry name" value="ABC_tran"/>
    <property type="match status" value="1"/>
</dbReference>
<organism evidence="10 11">
    <name type="scientific">Phenylobacterium koreense</name>
    <dbReference type="NCBI Taxonomy" id="266125"/>
    <lineage>
        <taxon>Bacteria</taxon>
        <taxon>Pseudomonadati</taxon>
        <taxon>Pseudomonadota</taxon>
        <taxon>Alphaproteobacteria</taxon>
        <taxon>Caulobacterales</taxon>
        <taxon>Caulobacteraceae</taxon>
        <taxon>Phenylobacterium</taxon>
    </lineage>
</organism>
<protein>
    <submittedName>
        <fullName evidence="10">ATP-binding cassette subfamily B protein</fullName>
    </submittedName>
</protein>
<keyword evidence="6 7" id="KW-0472">Membrane</keyword>
<dbReference type="RefSeq" id="WP_331929684.1">
    <property type="nucleotide sequence ID" value="NZ_JBEPLU010000001.1"/>
</dbReference>
<feature type="transmembrane region" description="Helical" evidence="7">
    <location>
        <begin position="185"/>
        <end position="202"/>
    </location>
</feature>
<dbReference type="Pfam" id="PF00664">
    <property type="entry name" value="ABC_membrane"/>
    <property type="match status" value="1"/>
</dbReference>
<dbReference type="SUPFAM" id="SSF52540">
    <property type="entry name" value="P-loop containing nucleoside triphosphate hydrolases"/>
    <property type="match status" value="1"/>
</dbReference>
<evidence type="ECO:0000313" key="10">
    <source>
        <dbReference type="EMBL" id="MET3525877.1"/>
    </source>
</evidence>
<dbReference type="PROSITE" id="PS00211">
    <property type="entry name" value="ABC_TRANSPORTER_1"/>
    <property type="match status" value="1"/>
</dbReference>
<gene>
    <name evidence="10" type="ORF">ABID41_000972</name>
</gene>
<proteinExistence type="predicted"/>
<feature type="transmembrane region" description="Helical" evidence="7">
    <location>
        <begin position="82"/>
        <end position="100"/>
    </location>
</feature>
<dbReference type="EMBL" id="JBEPLU010000001">
    <property type="protein sequence ID" value="MET3525877.1"/>
    <property type="molecule type" value="Genomic_DNA"/>
</dbReference>
<keyword evidence="3" id="KW-0547">Nucleotide-binding</keyword>
<evidence type="ECO:0000256" key="1">
    <source>
        <dbReference type="ARBA" id="ARBA00004651"/>
    </source>
</evidence>
<dbReference type="InterPro" id="IPR017871">
    <property type="entry name" value="ABC_transporter-like_CS"/>
</dbReference>
<dbReference type="InterPro" id="IPR039421">
    <property type="entry name" value="Type_1_exporter"/>
</dbReference>
<evidence type="ECO:0000256" key="7">
    <source>
        <dbReference type="SAM" id="Phobius"/>
    </source>
</evidence>
<feature type="transmembrane region" description="Helical" evidence="7">
    <location>
        <begin position="268"/>
        <end position="288"/>
    </location>
</feature>
<keyword evidence="5 7" id="KW-1133">Transmembrane helix</keyword>
<dbReference type="InterPro" id="IPR003439">
    <property type="entry name" value="ABC_transporter-like_ATP-bd"/>
</dbReference>
<evidence type="ECO:0000256" key="4">
    <source>
        <dbReference type="ARBA" id="ARBA00022840"/>
    </source>
</evidence>
<evidence type="ECO:0000313" key="11">
    <source>
        <dbReference type="Proteomes" id="UP001549110"/>
    </source>
</evidence>
<dbReference type="SMART" id="SM00382">
    <property type="entry name" value="AAA"/>
    <property type="match status" value="1"/>
</dbReference>
<keyword evidence="4 10" id="KW-0067">ATP-binding</keyword>
<dbReference type="Gene3D" id="3.40.50.300">
    <property type="entry name" value="P-loop containing nucleotide triphosphate hydrolases"/>
    <property type="match status" value="1"/>
</dbReference>
<feature type="domain" description="ABC transporter" evidence="8">
    <location>
        <begin position="363"/>
        <end position="598"/>
    </location>
</feature>
<dbReference type="SUPFAM" id="SSF90123">
    <property type="entry name" value="ABC transporter transmembrane region"/>
    <property type="match status" value="1"/>
</dbReference>
<accession>A0ABV2EFQ8</accession>
<comment type="subcellular location">
    <subcellularLocation>
        <location evidence="1">Cell membrane</location>
        <topology evidence="1">Multi-pass membrane protein</topology>
    </subcellularLocation>
</comment>
<sequence length="617" mass="67064">MNDPSLRRQGDAPLKATRPSKVLLKVLGLALRHPLEMWSTVALSVAGAAASLLVPKLIGRMVDQTHQLLVLGAAHGEEVRRGLLISAGLVVLVITGRGLLAMAASYIGERLTQAVALGLRLRYFAQLQRLPFAFHDETHSGDLITRGMLDLEGMRGFIQVILQNALPLVLLVAIAGGLMVRADPMLAAVSLAFVPVAAWVLARNGGALRRTWFDVQEQTSRLSLVMEENLQGVRVVRAFAAEDFELAKFDRAAAEILKLQFRRITLRFTGLTWMTLFFNLSLGGLLWLGGRKVMAHQMTVGQLAEFVAYLTALQGPIRQISMIFNQAARCSSSGQRVFEILDRQPEIADAPDARPLDPAGWTLRFENVSFRYKPNGPDVLSDIDFEVRPGKTLGLVGAPGSGKSTIAALIPRFYDPSAGQITIGGTDIRRATLESLRGHVGLVQQEAFLFDASIRHNLAYADPWAEDDKIVDAASIAQLHEHIDGLPEGYDTRVGERGVSLSGGQRQRASIARGILPGPGIIIFDDSTAAIDAVTEQRVREGLAAQTRDKATIIIAHRLGSLLHADEILVLDGGRIVERGDHAQLLAQGGFYARLYDLQSSQARLDKPAAPERLVTA</sequence>
<dbReference type="PROSITE" id="PS50893">
    <property type="entry name" value="ABC_TRANSPORTER_2"/>
    <property type="match status" value="1"/>
</dbReference>
<evidence type="ECO:0000256" key="5">
    <source>
        <dbReference type="ARBA" id="ARBA00022989"/>
    </source>
</evidence>
<feature type="transmembrane region" description="Helical" evidence="7">
    <location>
        <begin position="41"/>
        <end position="62"/>
    </location>
</feature>
<evidence type="ECO:0000256" key="3">
    <source>
        <dbReference type="ARBA" id="ARBA00022741"/>
    </source>
</evidence>
<dbReference type="InterPro" id="IPR027417">
    <property type="entry name" value="P-loop_NTPase"/>
</dbReference>
<feature type="transmembrane region" description="Helical" evidence="7">
    <location>
        <begin position="156"/>
        <end position="179"/>
    </location>
</feature>
<dbReference type="PANTHER" id="PTHR43394">
    <property type="entry name" value="ATP-DEPENDENT PERMEASE MDL1, MITOCHONDRIAL"/>
    <property type="match status" value="1"/>
</dbReference>
<name>A0ABV2EFQ8_9CAUL</name>
<dbReference type="CDD" id="cd18542">
    <property type="entry name" value="ABC_6TM_YknU_like"/>
    <property type="match status" value="1"/>
</dbReference>
<evidence type="ECO:0000259" key="8">
    <source>
        <dbReference type="PROSITE" id="PS50893"/>
    </source>
</evidence>
<evidence type="ECO:0000256" key="6">
    <source>
        <dbReference type="ARBA" id="ARBA00023136"/>
    </source>
</evidence>